<feature type="region of interest" description="Disordered" evidence="1">
    <location>
        <begin position="321"/>
        <end position="351"/>
    </location>
</feature>
<reference evidence="2 3" key="1">
    <citation type="journal article" date="2019" name="Sci. Rep.">
        <title>Nanopore sequencing improves the draft genome of the human pathogenic amoeba Naegleria fowleri.</title>
        <authorList>
            <person name="Liechti N."/>
            <person name="Schurch N."/>
            <person name="Bruggmann R."/>
            <person name="Wittwer M."/>
        </authorList>
    </citation>
    <scope>NUCLEOTIDE SEQUENCE [LARGE SCALE GENOMIC DNA]</scope>
    <source>
        <strain evidence="2 3">ATCC 30894</strain>
    </source>
</reference>
<evidence type="ECO:0000256" key="1">
    <source>
        <dbReference type="SAM" id="MobiDB-lite"/>
    </source>
</evidence>
<comment type="caution">
    <text evidence="2">The sequence shown here is derived from an EMBL/GenBank/DDBJ whole genome shotgun (WGS) entry which is preliminary data.</text>
</comment>
<dbReference type="Proteomes" id="UP000444721">
    <property type="component" value="Unassembled WGS sequence"/>
</dbReference>
<organism evidence="2 3">
    <name type="scientific">Naegleria fowleri</name>
    <name type="common">Brain eating amoeba</name>
    <dbReference type="NCBI Taxonomy" id="5763"/>
    <lineage>
        <taxon>Eukaryota</taxon>
        <taxon>Discoba</taxon>
        <taxon>Heterolobosea</taxon>
        <taxon>Tetramitia</taxon>
        <taxon>Eutetramitia</taxon>
        <taxon>Vahlkampfiidae</taxon>
        <taxon>Naegleria</taxon>
    </lineage>
</organism>
<feature type="compositionally biased region" description="Basic and acidic residues" evidence="1">
    <location>
        <begin position="340"/>
        <end position="351"/>
    </location>
</feature>
<dbReference type="EMBL" id="VFQX01000036">
    <property type="protein sequence ID" value="KAF0976992.1"/>
    <property type="molecule type" value="Genomic_DNA"/>
</dbReference>
<gene>
    <name evidence="2" type="ORF">FDP41_004287</name>
</gene>
<accession>A0A6A5BQA9</accession>
<dbReference type="GeneID" id="68111505"/>
<evidence type="ECO:0000313" key="3">
    <source>
        <dbReference type="Proteomes" id="UP000444721"/>
    </source>
</evidence>
<sequence>MSTPPNKLSVKVEGNQLIFYNPNNEVDDNVGITFHRTLRIPDDGKIYPLPPSLGTFPVKRVDDYIDRVPEAWKKQGGVFIPLYQREAMWLEFMNFNSEYPHALKIAVGKVNALSGETWDEQIKKRNVQDYVVTPLQPWLDGINAGDGYIKQFVAMPLGQGYTVEGQVTGEEKVGGTQIIAYAPHHEKRVQKFPSSRTTTSTLISTPPPPQQPPSKPPSSFGFLGGMINKLSGTTTTTPVPPPSLIPPKTNQPQYSPPPLSLYSMSTTPCSSMINSSTDYYQPMCSSSSSSMNIPASSAPPLPQCESLSSNTLCSFDDAEQVKPMPRSSCPPSVKQHSEKKRKENVKSENSKAKELGLAAGGKMKQQIIEDPYGHTFWDESTKSRIFIHIVNSEMYKEITGEDVPPTPITAQTYASYNYPWFDFYNEDVGSVGKSNILSQVKSVKEIDQEKYAWPQQNDSSVPIHNVTTYKATFNKNDVRDGDW</sequence>
<feature type="compositionally biased region" description="Low complexity" evidence="1">
    <location>
        <begin position="193"/>
        <end position="204"/>
    </location>
</feature>
<dbReference type="RefSeq" id="XP_044561705.1">
    <property type="nucleotide sequence ID" value="XM_044707685.1"/>
</dbReference>
<keyword evidence="3" id="KW-1185">Reference proteome</keyword>
<protein>
    <submittedName>
        <fullName evidence="2">Uncharacterized protein</fullName>
    </submittedName>
</protein>
<dbReference type="OrthoDB" id="428577at2759"/>
<proteinExistence type="predicted"/>
<dbReference type="VEuPathDB" id="AmoebaDB:FDP41_004287"/>
<name>A0A6A5BQA9_NAEFO</name>
<dbReference type="VEuPathDB" id="AmoebaDB:NfTy_067860"/>
<dbReference type="AlphaFoldDB" id="A0A6A5BQA9"/>
<dbReference type="VEuPathDB" id="AmoebaDB:NF0097320"/>
<dbReference type="OMA" id="IVNSEMF"/>
<feature type="compositionally biased region" description="Pro residues" evidence="1">
    <location>
        <begin position="205"/>
        <end position="216"/>
    </location>
</feature>
<feature type="region of interest" description="Disordered" evidence="1">
    <location>
        <begin position="184"/>
        <end position="261"/>
    </location>
</feature>
<evidence type="ECO:0000313" key="2">
    <source>
        <dbReference type="EMBL" id="KAF0976992.1"/>
    </source>
</evidence>